<dbReference type="PANTHER" id="PTHR31921">
    <property type="entry name" value="PROTEIN DPCD"/>
    <property type="match status" value="1"/>
</dbReference>
<dbReference type="InterPro" id="IPR026224">
    <property type="entry name" value="DPCD"/>
</dbReference>
<dbReference type="PANTHER" id="PTHR31921:SF1">
    <property type="entry name" value="PROTEIN DPCD"/>
    <property type="match status" value="1"/>
</dbReference>
<name>A0A6P7YCN8_9AMPH</name>
<dbReference type="OrthoDB" id="10256139at2759"/>
<reference evidence="4" key="1">
    <citation type="submission" date="2025-08" db="UniProtKB">
        <authorList>
            <consortium name="RefSeq"/>
        </authorList>
    </citation>
    <scope>IDENTIFICATION</scope>
</reference>
<dbReference type="FunCoup" id="A0A6P7YCN8">
    <property type="interactions" value="1931"/>
</dbReference>
<protein>
    <recommendedName>
        <fullName evidence="2">Protein DPCD</fullName>
    </recommendedName>
</protein>
<dbReference type="Proteomes" id="UP000515156">
    <property type="component" value="Chromosome 5"/>
</dbReference>
<dbReference type="Pfam" id="PF14913">
    <property type="entry name" value="DPCD"/>
    <property type="match status" value="1"/>
</dbReference>
<dbReference type="AlphaFoldDB" id="A0A6P7YCN8"/>
<dbReference type="InParanoid" id="A0A6P7YCN8"/>
<dbReference type="PRINTS" id="PR02065">
    <property type="entry name" value="PROTEINDPCD"/>
</dbReference>
<evidence type="ECO:0000313" key="4">
    <source>
        <dbReference type="RefSeq" id="XP_030060594.1"/>
    </source>
</evidence>
<organism evidence="3 4">
    <name type="scientific">Microcaecilia unicolor</name>
    <dbReference type="NCBI Taxonomy" id="1415580"/>
    <lineage>
        <taxon>Eukaryota</taxon>
        <taxon>Metazoa</taxon>
        <taxon>Chordata</taxon>
        <taxon>Craniata</taxon>
        <taxon>Vertebrata</taxon>
        <taxon>Euteleostomi</taxon>
        <taxon>Amphibia</taxon>
        <taxon>Gymnophiona</taxon>
        <taxon>Siphonopidae</taxon>
        <taxon>Microcaecilia</taxon>
    </lineage>
</organism>
<evidence type="ECO:0000256" key="2">
    <source>
        <dbReference type="ARBA" id="ARBA00020330"/>
    </source>
</evidence>
<proteinExistence type="inferred from homology"/>
<dbReference type="CTD" id="25911"/>
<evidence type="ECO:0000256" key="1">
    <source>
        <dbReference type="ARBA" id="ARBA00010597"/>
    </source>
</evidence>
<sequence>MSVASEVLAGMQHLARVAGKTWLHQPLYFLVSPATFAGTFCPENANLKYRKWRQKNALGAYGQWQIEVGELAPLSSGMLESDHIKESSCNPIFMRKDTKTSFQWRIRNLPYPKDVYEVSVDQNERCCIVRTSNKKYYKKFSIPDMDRCQLPLDNAALSFTHANNTLIITYHKPKEILALEEELQKELKKLKASKDGDVECNTQ</sequence>
<accession>A0A6P7YCN8</accession>
<evidence type="ECO:0000313" key="3">
    <source>
        <dbReference type="Proteomes" id="UP000515156"/>
    </source>
</evidence>
<dbReference type="KEGG" id="muo:115471064"/>
<comment type="similarity">
    <text evidence="1">Belongs to the DPCD family.</text>
</comment>
<dbReference type="RefSeq" id="XP_030060594.1">
    <property type="nucleotide sequence ID" value="XM_030204734.1"/>
</dbReference>
<gene>
    <name evidence="4" type="primary">DPCD</name>
</gene>
<dbReference type="GeneID" id="115471064"/>
<keyword evidence="3" id="KW-1185">Reference proteome</keyword>